<feature type="transmembrane region" description="Helical" evidence="1">
    <location>
        <begin position="309"/>
        <end position="330"/>
    </location>
</feature>
<keyword evidence="1" id="KW-0472">Membrane</keyword>
<dbReference type="SUPFAM" id="SSF103473">
    <property type="entry name" value="MFS general substrate transporter"/>
    <property type="match status" value="1"/>
</dbReference>
<feature type="transmembrane region" description="Helical" evidence="1">
    <location>
        <begin position="342"/>
        <end position="365"/>
    </location>
</feature>
<proteinExistence type="predicted"/>
<protein>
    <recommendedName>
        <fullName evidence="4">MFS transporter</fullName>
    </recommendedName>
</protein>
<evidence type="ECO:0000313" key="2">
    <source>
        <dbReference type="EMBL" id="MDJ1183061.1"/>
    </source>
</evidence>
<reference evidence="2 3" key="1">
    <citation type="submission" date="2023-01" db="EMBL/GenBank/DDBJ databases">
        <title>Novel diversity within Roseofilum (Cyanobacteria; Desertifilaceae) from marine benthic mats with descriptions of four novel species.</title>
        <authorList>
            <person name="Wang Y."/>
            <person name="Berthold D.E."/>
            <person name="Hu J."/>
            <person name="Lefler F.W."/>
            <person name="Laughinghouse H.D. IV."/>
        </authorList>
    </citation>
    <scope>NUCLEOTIDE SEQUENCE [LARGE SCALE GENOMIC DNA]</scope>
    <source>
        <strain evidence="2 3">BLCC-M143</strain>
    </source>
</reference>
<feature type="transmembrane region" description="Helical" evidence="1">
    <location>
        <begin position="39"/>
        <end position="64"/>
    </location>
</feature>
<dbReference type="Gene3D" id="1.20.1250.20">
    <property type="entry name" value="MFS general substrate transporter like domains"/>
    <property type="match status" value="1"/>
</dbReference>
<dbReference type="Proteomes" id="UP001232992">
    <property type="component" value="Unassembled WGS sequence"/>
</dbReference>
<keyword evidence="1" id="KW-0812">Transmembrane</keyword>
<dbReference type="InterPro" id="IPR036259">
    <property type="entry name" value="MFS_trans_sf"/>
</dbReference>
<sequence length="401" mass="42510">MTKISSSSSVLWLQVFALAGVQGAITLTWVIYDFYLQDLLVAFGFAAPFAATLLIIENAIAAICEPIMGGLSESQYRWMASGLPFISLGVILSSALFIAIPAIAIWGNTPALKWFLPVILVAWTTAMTVFRAPALSLLKRYSKPASLPQAASIITFMGSFVGAWRSVARDFLLSLGPAVTFTVGSVVLLLATGLLRFFHPPQSPDSELEATESTIEPVSIPIFAIIALMGTAMAWTTRFLFGNLPGAIATQLPQMDIDRFMLGFGLFMAFTTLLAGQIGTRLGNEKAMTMGVVGVVLCLPLVATNSAMLLFVLALFGIAIAYPLIWNGVIPLALSTVPSHRAGLGIGCFFGGFTAGMTLFNLIILPQQGNLSVLTGAIAGAISCAAIGVLTIVLNREQSTY</sequence>
<feature type="transmembrane region" description="Helical" evidence="1">
    <location>
        <begin position="218"/>
        <end position="237"/>
    </location>
</feature>
<feature type="transmembrane region" description="Helical" evidence="1">
    <location>
        <begin position="179"/>
        <end position="198"/>
    </location>
</feature>
<organism evidence="2 3">
    <name type="scientific">Roseofilum casamattae BLCC-M143</name>
    <dbReference type="NCBI Taxonomy" id="3022442"/>
    <lineage>
        <taxon>Bacteria</taxon>
        <taxon>Bacillati</taxon>
        <taxon>Cyanobacteriota</taxon>
        <taxon>Cyanophyceae</taxon>
        <taxon>Desertifilales</taxon>
        <taxon>Desertifilaceae</taxon>
        <taxon>Roseofilum</taxon>
        <taxon>Roseofilum casamattae</taxon>
    </lineage>
</organism>
<feature type="transmembrane region" description="Helical" evidence="1">
    <location>
        <begin position="150"/>
        <end position="167"/>
    </location>
</feature>
<evidence type="ECO:0000256" key="1">
    <source>
        <dbReference type="SAM" id="Phobius"/>
    </source>
</evidence>
<feature type="transmembrane region" description="Helical" evidence="1">
    <location>
        <begin position="85"/>
        <end position="108"/>
    </location>
</feature>
<feature type="transmembrane region" description="Helical" evidence="1">
    <location>
        <begin position="257"/>
        <end position="275"/>
    </location>
</feature>
<dbReference type="EMBL" id="JAQOSQ010000005">
    <property type="protein sequence ID" value="MDJ1183061.1"/>
    <property type="molecule type" value="Genomic_DNA"/>
</dbReference>
<dbReference type="RefSeq" id="WP_283757714.1">
    <property type="nucleotide sequence ID" value="NZ_JAQOSQ010000005.1"/>
</dbReference>
<dbReference type="PANTHER" id="PTHR23528">
    <property type="match status" value="1"/>
</dbReference>
<keyword evidence="3" id="KW-1185">Reference proteome</keyword>
<evidence type="ECO:0008006" key="4">
    <source>
        <dbReference type="Google" id="ProtNLM"/>
    </source>
</evidence>
<accession>A0ABT7BV52</accession>
<evidence type="ECO:0000313" key="3">
    <source>
        <dbReference type="Proteomes" id="UP001232992"/>
    </source>
</evidence>
<comment type="caution">
    <text evidence="2">The sequence shown here is derived from an EMBL/GenBank/DDBJ whole genome shotgun (WGS) entry which is preliminary data.</text>
</comment>
<dbReference type="PANTHER" id="PTHR23528:SF1">
    <property type="entry name" value="MAJOR FACILITATOR SUPERFAMILY (MFS) PROFILE DOMAIN-CONTAINING PROTEIN"/>
    <property type="match status" value="1"/>
</dbReference>
<gene>
    <name evidence="2" type="ORF">PMH09_07630</name>
</gene>
<feature type="transmembrane region" description="Helical" evidence="1">
    <location>
        <begin position="287"/>
        <end position="303"/>
    </location>
</feature>
<keyword evidence="1" id="KW-1133">Transmembrane helix</keyword>
<feature type="transmembrane region" description="Helical" evidence="1">
    <location>
        <begin position="371"/>
        <end position="394"/>
    </location>
</feature>
<feature type="transmembrane region" description="Helical" evidence="1">
    <location>
        <begin position="114"/>
        <end position="138"/>
    </location>
</feature>
<name>A0ABT7BV52_9CYAN</name>